<accession>A0ABN7PK43</accession>
<sequence length="70" mass="8033">MALPRILPRDRINHRGGSRLGWEKLSGSISGQSIALQDYRQCYTRRCQRALGDSDRYVQCQTLSKYCGEL</sequence>
<dbReference type="Proteomes" id="UP001153148">
    <property type="component" value="Unassembled WGS sequence"/>
</dbReference>
<keyword evidence="2" id="KW-1185">Reference proteome</keyword>
<name>A0ABN7PK43_TIMPD</name>
<feature type="non-terminal residue" evidence="1">
    <location>
        <position position="70"/>
    </location>
</feature>
<gene>
    <name evidence="1" type="ORF">TPAB3V08_LOCUS14432</name>
</gene>
<reference evidence="1" key="1">
    <citation type="submission" date="2021-03" db="EMBL/GenBank/DDBJ databases">
        <authorList>
            <person name="Tran Van P."/>
        </authorList>
    </citation>
    <scope>NUCLEOTIDE SEQUENCE</scope>
</reference>
<evidence type="ECO:0000313" key="1">
    <source>
        <dbReference type="EMBL" id="CAG2067489.1"/>
    </source>
</evidence>
<comment type="caution">
    <text evidence="1">The sequence shown here is derived from an EMBL/GenBank/DDBJ whole genome shotgun (WGS) entry which is preliminary data.</text>
</comment>
<proteinExistence type="predicted"/>
<dbReference type="EMBL" id="CAJPIN010069767">
    <property type="protein sequence ID" value="CAG2067489.1"/>
    <property type="molecule type" value="Genomic_DNA"/>
</dbReference>
<evidence type="ECO:0000313" key="2">
    <source>
        <dbReference type="Proteomes" id="UP001153148"/>
    </source>
</evidence>
<organism evidence="1 2">
    <name type="scientific">Timema podura</name>
    <name type="common">Walking stick</name>
    <dbReference type="NCBI Taxonomy" id="61482"/>
    <lineage>
        <taxon>Eukaryota</taxon>
        <taxon>Metazoa</taxon>
        <taxon>Ecdysozoa</taxon>
        <taxon>Arthropoda</taxon>
        <taxon>Hexapoda</taxon>
        <taxon>Insecta</taxon>
        <taxon>Pterygota</taxon>
        <taxon>Neoptera</taxon>
        <taxon>Polyneoptera</taxon>
        <taxon>Phasmatodea</taxon>
        <taxon>Timematodea</taxon>
        <taxon>Timematoidea</taxon>
        <taxon>Timematidae</taxon>
        <taxon>Timema</taxon>
    </lineage>
</organism>
<protein>
    <submittedName>
        <fullName evidence="1">Uncharacterized protein</fullName>
    </submittedName>
</protein>